<keyword evidence="3" id="KW-1185">Reference proteome</keyword>
<evidence type="ECO:0000256" key="1">
    <source>
        <dbReference type="SAM" id="MobiDB-lite"/>
    </source>
</evidence>
<feature type="compositionally biased region" description="Basic and acidic residues" evidence="1">
    <location>
        <begin position="123"/>
        <end position="134"/>
    </location>
</feature>
<dbReference type="Proteomes" id="UP000242770">
    <property type="component" value="Unassembled WGS sequence"/>
</dbReference>
<dbReference type="AlphaFoldDB" id="A0A0F7S4Y1"/>
<evidence type="ECO:0000313" key="2">
    <source>
        <dbReference type="EMBL" id="CDW97927.1"/>
    </source>
</evidence>
<protein>
    <submittedName>
        <fullName evidence="2">Uncharacterized protein</fullName>
    </submittedName>
</protein>
<feature type="region of interest" description="Disordered" evidence="1">
    <location>
        <begin position="114"/>
        <end position="154"/>
    </location>
</feature>
<feature type="compositionally biased region" description="Low complexity" evidence="1">
    <location>
        <begin position="69"/>
        <end position="88"/>
    </location>
</feature>
<proteinExistence type="predicted"/>
<accession>A0A0F7S4Y1</accession>
<sequence>MQPTTDGLGIAIGLGLPITDKLALNDDPQHQKFTHFGTLGLGHPNLNHQLRWPYSTRYRSSVIGTQYDSSSTLSSSSSASSSSDSEFSLKMRRQSGSATRDVLLSYYFSPTLSDASSAEGEEREGGARDKKEQVGDVQVPTSAEQGRGRGCAEVGAKVDVEGGWGR</sequence>
<reference evidence="3" key="1">
    <citation type="submission" date="2014-06" db="EMBL/GenBank/DDBJ databases">
        <authorList>
            <person name="Berkman P.J."/>
        </authorList>
    </citation>
    <scope>NUCLEOTIDE SEQUENCE [LARGE SCALE GENOMIC DNA]</scope>
</reference>
<gene>
    <name evidence="2" type="primary">SSCI43260.1</name>
</gene>
<name>A0A0F7S4Y1_9BASI</name>
<evidence type="ECO:0000313" key="3">
    <source>
        <dbReference type="Proteomes" id="UP000242770"/>
    </source>
</evidence>
<dbReference type="EMBL" id="CCFA01002584">
    <property type="protein sequence ID" value="CDW97927.1"/>
    <property type="molecule type" value="Genomic_DNA"/>
</dbReference>
<organism evidence="2 3">
    <name type="scientific">Sporisorium scitamineum</name>
    <dbReference type="NCBI Taxonomy" id="49012"/>
    <lineage>
        <taxon>Eukaryota</taxon>
        <taxon>Fungi</taxon>
        <taxon>Dikarya</taxon>
        <taxon>Basidiomycota</taxon>
        <taxon>Ustilaginomycotina</taxon>
        <taxon>Ustilaginomycetes</taxon>
        <taxon>Ustilaginales</taxon>
        <taxon>Ustilaginaceae</taxon>
        <taxon>Sporisorium</taxon>
    </lineage>
</organism>
<feature type="region of interest" description="Disordered" evidence="1">
    <location>
        <begin position="66"/>
        <end position="97"/>
    </location>
</feature>